<accession>A0A0F9NYH6</accession>
<evidence type="ECO:0008006" key="2">
    <source>
        <dbReference type="Google" id="ProtNLM"/>
    </source>
</evidence>
<dbReference type="AlphaFoldDB" id="A0A0F9NYH6"/>
<organism evidence="1">
    <name type="scientific">marine sediment metagenome</name>
    <dbReference type="NCBI Taxonomy" id="412755"/>
    <lineage>
        <taxon>unclassified sequences</taxon>
        <taxon>metagenomes</taxon>
        <taxon>ecological metagenomes</taxon>
    </lineage>
</organism>
<protein>
    <recommendedName>
        <fullName evidence="2">TonB C-terminal domain-containing protein</fullName>
    </recommendedName>
</protein>
<dbReference type="EMBL" id="LAZR01007280">
    <property type="protein sequence ID" value="KKM86282.1"/>
    <property type="molecule type" value="Genomic_DNA"/>
</dbReference>
<proteinExistence type="predicted"/>
<name>A0A0F9NYH6_9ZZZZ</name>
<comment type="caution">
    <text evidence="1">The sequence shown here is derived from an EMBL/GenBank/DDBJ whole genome shotgun (WGS) entry which is preliminary data.</text>
</comment>
<reference evidence="1" key="1">
    <citation type="journal article" date="2015" name="Nature">
        <title>Complex archaea that bridge the gap between prokaryotes and eukaryotes.</title>
        <authorList>
            <person name="Spang A."/>
            <person name="Saw J.H."/>
            <person name="Jorgensen S.L."/>
            <person name="Zaremba-Niedzwiedzka K."/>
            <person name="Martijn J."/>
            <person name="Lind A.E."/>
            <person name="van Eijk R."/>
            <person name="Schleper C."/>
            <person name="Guy L."/>
            <person name="Ettema T.J."/>
        </authorList>
    </citation>
    <scope>NUCLEOTIDE SEQUENCE</scope>
</reference>
<sequence length="113" mass="12717">MKKILILAIAMATFSIGMASEGRIDRHEPNASKLIATQIYSMLGEFTIPNDIRGSKAEVRIAIDNGNYIRVLSVETENEKLAEFIRSSLDFEKLNKGNFEKGVVYRLPIEVKK</sequence>
<evidence type="ECO:0000313" key="1">
    <source>
        <dbReference type="EMBL" id="KKM86282.1"/>
    </source>
</evidence>
<gene>
    <name evidence="1" type="ORF">LCGC14_1280530</name>
</gene>